<name>A0ABQ3XQM1_9ACTN</name>
<sequence>MALTHEGDNFVNFRNRTYQWVDAQRFLRTDEEDGDDVLAAVIGHDLFGRDYAGGAAGADPERHGPYWRKLITPQSYRRVDADDAVSRLRIWAEQHVRVSDAIWMRLETEIYPLFGTADEVHELRDLGTTAHHDWGGVQNDFHEFVLVEKTLVTLVVAADD</sequence>
<organism evidence="1 2">
    <name type="scientific">Actinoplanes couchii</name>
    <dbReference type="NCBI Taxonomy" id="403638"/>
    <lineage>
        <taxon>Bacteria</taxon>
        <taxon>Bacillati</taxon>
        <taxon>Actinomycetota</taxon>
        <taxon>Actinomycetes</taxon>
        <taxon>Micromonosporales</taxon>
        <taxon>Micromonosporaceae</taxon>
        <taxon>Actinoplanes</taxon>
    </lineage>
</organism>
<comment type="caution">
    <text evidence="1">The sequence shown here is derived from an EMBL/GenBank/DDBJ whole genome shotgun (WGS) entry which is preliminary data.</text>
</comment>
<gene>
    <name evidence="1" type="ORF">Aco03nite_091920</name>
</gene>
<proteinExistence type="predicted"/>
<dbReference type="EMBL" id="BOMG01000114">
    <property type="protein sequence ID" value="GID60788.1"/>
    <property type="molecule type" value="Genomic_DNA"/>
</dbReference>
<dbReference type="RefSeq" id="WP_203808120.1">
    <property type="nucleotide sequence ID" value="NZ_BAAAQE010000111.1"/>
</dbReference>
<evidence type="ECO:0000313" key="2">
    <source>
        <dbReference type="Proteomes" id="UP000612282"/>
    </source>
</evidence>
<keyword evidence="2" id="KW-1185">Reference proteome</keyword>
<dbReference type="Proteomes" id="UP000612282">
    <property type="component" value="Unassembled WGS sequence"/>
</dbReference>
<evidence type="ECO:0000313" key="1">
    <source>
        <dbReference type="EMBL" id="GID60788.1"/>
    </source>
</evidence>
<reference evidence="1 2" key="1">
    <citation type="submission" date="2021-01" db="EMBL/GenBank/DDBJ databases">
        <title>Whole genome shotgun sequence of Actinoplanes couchii NBRC 106145.</title>
        <authorList>
            <person name="Komaki H."/>
            <person name="Tamura T."/>
        </authorList>
    </citation>
    <scope>NUCLEOTIDE SEQUENCE [LARGE SCALE GENOMIC DNA]</scope>
    <source>
        <strain evidence="1 2">NBRC 106145</strain>
    </source>
</reference>
<protein>
    <submittedName>
        <fullName evidence="1">Uncharacterized protein</fullName>
    </submittedName>
</protein>
<accession>A0ABQ3XQM1</accession>